<dbReference type="GO" id="GO:0004930">
    <property type="term" value="F:G protein-coupled receptor activity"/>
    <property type="evidence" value="ECO:0007669"/>
    <property type="project" value="UniProtKB-KW"/>
</dbReference>
<feature type="transmembrane region" description="Helical" evidence="8">
    <location>
        <begin position="249"/>
        <end position="270"/>
    </location>
</feature>
<keyword evidence="5 8" id="KW-0472">Membrane</keyword>
<evidence type="ECO:0000256" key="6">
    <source>
        <dbReference type="ARBA" id="ARBA00023170"/>
    </source>
</evidence>
<evidence type="ECO:0000256" key="5">
    <source>
        <dbReference type="ARBA" id="ARBA00023136"/>
    </source>
</evidence>
<dbReference type="PROSITE" id="PS50262">
    <property type="entry name" value="G_PROTEIN_RECEP_F1_2"/>
    <property type="match status" value="1"/>
</dbReference>
<dbReference type="CDD" id="cd00637">
    <property type="entry name" value="7tm_classA_rhodopsin-like"/>
    <property type="match status" value="1"/>
</dbReference>
<keyword evidence="7" id="KW-0807">Transducer</keyword>
<dbReference type="OrthoDB" id="2132067at2759"/>
<dbReference type="PRINTS" id="PR00237">
    <property type="entry name" value="GPCRRHODOPSN"/>
</dbReference>
<evidence type="ECO:0000256" key="7">
    <source>
        <dbReference type="ARBA" id="ARBA00023224"/>
    </source>
</evidence>
<evidence type="ECO:0000256" key="8">
    <source>
        <dbReference type="SAM" id="Phobius"/>
    </source>
</evidence>
<keyword evidence="10" id="KW-1185">Reference proteome</keyword>
<dbReference type="InterPro" id="IPR017452">
    <property type="entry name" value="GPCR_Rhodpsn_7TM"/>
</dbReference>
<feature type="transmembrane region" description="Helical" evidence="8">
    <location>
        <begin position="155"/>
        <end position="174"/>
    </location>
</feature>
<feature type="transmembrane region" description="Helical" evidence="8">
    <location>
        <begin position="128"/>
        <end position="148"/>
    </location>
</feature>
<keyword evidence="3 8" id="KW-1133">Transmembrane helix</keyword>
<comment type="subcellular location">
    <subcellularLocation>
        <location evidence="1">Membrane</location>
        <topology evidence="1">Multi-pass membrane protein</topology>
    </subcellularLocation>
</comment>
<accession>A0A6P8IUT8</accession>
<gene>
    <name evidence="11" type="primary">LOC116305025</name>
</gene>
<dbReference type="AlphaFoldDB" id="A0A6P8IUT8"/>
<evidence type="ECO:0000259" key="9">
    <source>
        <dbReference type="PROSITE" id="PS50262"/>
    </source>
</evidence>
<keyword evidence="2 8" id="KW-0812">Transmembrane</keyword>
<feature type="transmembrane region" description="Helical" evidence="8">
    <location>
        <begin position="290"/>
        <end position="313"/>
    </location>
</feature>
<feature type="transmembrane region" description="Helical" evidence="8">
    <location>
        <begin position="86"/>
        <end position="108"/>
    </location>
</feature>
<dbReference type="Pfam" id="PF00001">
    <property type="entry name" value="7tm_1"/>
    <property type="match status" value="1"/>
</dbReference>
<keyword evidence="6" id="KW-0675">Receptor</keyword>
<feature type="transmembrane region" description="Helical" evidence="8">
    <location>
        <begin position="203"/>
        <end position="228"/>
    </location>
</feature>
<proteinExistence type="predicted"/>
<dbReference type="SUPFAM" id="SSF81321">
    <property type="entry name" value="Family A G protein-coupled receptor-like"/>
    <property type="match status" value="1"/>
</dbReference>
<evidence type="ECO:0000313" key="10">
    <source>
        <dbReference type="Proteomes" id="UP000515163"/>
    </source>
</evidence>
<keyword evidence="4" id="KW-0297">G-protein coupled receptor</keyword>
<feature type="domain" description="G-protein coupled receptors family 1 profile" evidence="9">
    <location>
        <begin position="56"/>
        <end position="310"/>
    </location>
</feature>
<evidence type="ECO:0000256" key="4">
    <source>
        <dbReference type="ARBA" id="ARBA00023040"/>
    </source>
</evidence>
<dbReference type="RefSeq" id="XP_031570702.1">
    <property type="nucleotide sequence ID" value="XM_031714842.1"/>
</dbReference>
<protein>
    <submittedName>
        <fullName evidence="11">Neuropeptide FF receptor 2-like isoform X1</fullName>
    </submittedName>
</protein>
<dbReference type="Proteomes" id="UP000515163">
    <property type="component" value="Unplaced"/>
</dbReference>
<reference evidence="11" key="1">
    <citation type="submission" date="2025-08" db="UniProtKB">
        <authorList>
            <consortium name="RefSeq"/>
        </authorList>
    </citation>
    <scope>IDENTIFICATION</scope>
    <source>
        <tissue evidence="11">Tentacle</tissue>
    </source>
</reference>
<dbReference type="KEGG" id="aten:116305025"/>
<evidence type="ECO:0000256" key="1">
    <source>
        <dbReference type="ARBA" id="ARBA00004141"/>
    </source>
</evidence>
<dbReference type="Gene3D" id="1.20.1070.10">
    <property type="entry name" value="Rhodopsin 7-helix transmembrane proteins"/>
    <property type="match status" value="1"/>
</dbReference>
<dbReference type="InterPro" id="IPR000276">
    <property type="entry name" value="GPCR_Rhodpsn"/>
</dbReference>
<sequence length="360" mass="40337">MWVNKQERSAHIMSFNNTTAAVFNGGCYSVRCIFSFTENSIIAAAFFAVVIVSLTGNISTCYVILTRKQLRSTASISTFNLALSDLLVTIVCAPVITIDIYVAKRWIFGEALCKIVPVVQKMSVNASIINLFVVSLEKFMAICFPFCFRARKKSFVYGIPFVWLLAIALAAPLAKYRQLIVTPSTSYCITVFPDVKTSRIFSVIYTLTFFIPLIMMICLQLTTIHSLSKRGITANISYMSQHNIRRKKAAVVLVIVMLSFLACWTPIYLLAMLNTFSEVMQSMNIKTVNVVYAVFTWMFYACAAVHPLIYFLMTPQGSNSLKRFRGTNGQKARRRLISKPSTAGSNVGGSFLLFTRESRV</sequence>
<feature type="transmembrane region" description="Helical" evidence="8">
    <location>
        <begin position="41"/>
        <end position="65"/>
    </location>
</feature>
<dbReference type="InParanoid" id="A0A6P8IUT8"/>
<evidence type="ECO:0000256" key="2">
    <source>
        <dbReference type="ARBA" id="ARBA00022692"/>
    </source>
</evidence>
<name>A0A6P8IUT8_ACTTE</name>
<evidence type="ECO:0000313" key="11">
    <source>
        <dbReference type="RefSeq" id="XP_031570702.1"/>
    </source>
</evidence>
<dbReference type="GeneID" id="116305025"/>
<evidence type="ECO:0000256" key="3">
    <source>
        <dbReference type="ARBA" id="ARBA00022989"/>
    </source>
</evidence>
<dbReference type="PANTHER" id="PTHR45695">
    <property type="entry name" value="LEUCOKININ RECEPTOR-RELATED"/>
    <property type="match status" value="1"/>
</dbReference>
<dbReference type="PANTHER" id="PTHR45695:SF15">
    <property type="entry name" value="OPSIN RH2"/>
    <property type="match status" value="1"/>
</dbReference>
<organism evidence="10 11">
    <name type="scientific">Actinia tenebrosa</name>
    <name type="common">Australian red waratah sea anemone</name>
    <dbReference type="NCBI Taxonomy" id="6105"/>
    <lineage>
        <taxon>Eukaryota</taxon>
        <taxon>Metazoa</taxon>
        <taxon>Cnidaria</taxon>
        <taxon>Anthozoa</taxon>
        <taxon>Hexacorallia</taxon>
        <taxon>Actiniaria</taxon>
        <taxon>Actiniidae</taxon>
        <taxon>Actinia</taxon>
    </lineage>
</organism>
<dbReference type="GO" id="GO:0005886">
    <property type="term" value="C:plasma membrane"/>
    <property type="evidence" value="ECO:0007669"/>
    <property type="project" value="TreeGrafter"/>
</dbReference>